<reference evidence="2 3" key="1">
    <citation type="submission" date="2018-10" db="EMBL/GenBank/DDBJ databases">
        <title>Propionibacterium australiense Genome Sequencing and Assembly.</title>
        <authorList>
            <person name="Bernier A.-M."/>
            <person name="Bernard K."/>
        </authorList>
    </citation>
    <scope>NUCLEOTIDE SEQUENCE [LARGE SCALE GENOMIC DNA]</scope>
    <source>
        <strain evidence="2 3">NML98A078</strain>
    </source>
</reference>
<sequence>MALNAVRGERSRSELVRWSAIGVALLLVAILFTVGVGSARNDEQQDRLTGGVGSESVRAVSTAAAPGSGSSMSTDVQAYSALSSLADAGWASIQPVQGQWTVQVGIHLVLSPNQPAARPSGKATVDSAPVVLAEYESLADRFAFNGTQVLLVRRSAYGPAVTDDQYILVTLVVERFGSEEDAQNWCDGHYSNLAQGADRDAACSPTQLQRR</sequence>
<dbReference type="EMBL" id="RCIW01000004">
    <property type="protein sequence ID" value="RLP11934.1"/>
    <property type="molecule type" value="Genomic_DNA"/>
</dbReference>
<dbReference type="Proteomes" id="UP000279336">
    <property type="component" value="Unassembled WGS sequence"/>
</dbReference>
<name>A0A8B3FTG6_9ACTN</name>
<evidence type="ECO:0000313" key="3">
    <source>
        <dbReference type="Proteomes" id="UP000279336"/>
    </source>
</evidence>
<feature type="transmembrane region" description="Helical" evidence="1">
    <location>
        <begin position="15"/>
        <end position="37"/>
    </location>
</feature>
<gene>
    <name evidence="2" type="ORF">D7U36_03440</name>
</gene>
<dbReference type="AlphaFoldDB" id="A0A8B3FTG6"/>
<evidence type="ECO:0000256" key="1">
    <source>
        <dbReference type="SAM" id="Phobius"/>
    </source>
</evidence>
<proteinExistence type="predicted"/>
<accession>A0A8B3FTG6</accession>
<comment type="caution">
    <text evidence="2">The sequence shown here is derived from an EMBL/GenBank/DDBJ whole genome shotgun (WGS) entry which is preliminary data.</text>
</comment>
<organism evidence="2 3">
    <name type="scientific">Propionibacterium australiense</name>
    <dbReference type="NCBI Taxonomy" id="119981"/>
    <lineage>
        <taxon>Bacteria</taxon>
        <taxon>Bacillati</taxon>
        <taxon>Actinomycetota</taxon>
        <taxon>Actinomycetes</taxon>
        <taxon>Propionibacteriales</taxon>
        <taxon>Propionibacteriaceae</taxon>
        <taxon>Propionibacterium</taxon>
    </lineage>
</organism>
<keyword evidence="1" id="KW-0812">Transmembrane</keyword>
<protein>
    <submittedName>
        <fullName evidence="2">Uncharacterized protein</fullName>
    </submittedName>
</protein>
<evidence type="ECO:0000313" key="2">
    <source>
        <dbReference type="EMBL" id="RLP11934.1"/>
    </source>
</evidence>
<keyword evidence="1" id="KW-1133">Transmembrane helix</keyword>
<keyword evidence="1" id="KW-0472">Membrane</keyword>